<keyword evidence="2" id="KW-0472">Membrane</keyword>
<feature type="domain" description="Cadherin-like beta-sandwich-like" evidence="3">
    <location>
        <begin position="181"/>
        <end position="260"/>
    </location>
</feature>
<feature type="transmembrane region" description="Helical" evidence="2">
    <location>
        <begin position="443"/>
        <end position="464"/>
    </location>
</feature>
<evidence type="ECO:0000259" key="3">
    <source>
        <dbReference type="Pfam" id="PF12733"/>
    </source>
</evidence>
<protein>
    <submittedName>
        <fullName evidence="4">Cadherin-like protein</fullName>
    </submittedName>
</protein>
<accession>A0A4R3TL08</accession>
<dbReference type="InterPro" id="IPR025883">
    <property type="entry name" value="Cadherin-like_domain"/>
</dbReference>
<dbReference type="AlphaFoldDB" id="A0A4R3TL08"/>
<evidence type="ECO:0000256" key="1">
    <source>
        <dbReference type="SAM" id="MobiDB-lite"/>
    </source>
</evidence>
<evidence type="ECO:0000313" key="4">
    <source>
        <dbReference type="EMBL" id="TCU62229.1"/>
    </source>
</evidence>
<dbReference type="EMBL" id="SMBP01000005">
    <property type="protein sequence ID" value="TCU62229.1"/>
    <property type="molecule type" value="Genomic_DNA"/>
</dbReference>
<proteinExistence type="predicted"/>
<feature type="compositionally biased region" description="Low complexity" evidence="1">
    <location>
        <begin position="125"/>
        <end position="157"/>
    </location>
</feature>
<gene>
    <name evidence="4" type="ORF">EDD61_10535</name>
</gene>
<reference evidence="4 5" key="1">
    <citation type="submission" date="2019-03" db="EMBL/GenBank/DDBJ databases">
        <title>Genomic Encyclopedia of Type Strains, Phase IV (KMG-IV): sequencing the most valuable type-strain genomes for metagenomic binning, comparative biology and taxonomic classification.</title>
        <authorList>
            <person name="Goeker M."/>
        </authorList>
    </citation>
    <scope>NUCLEOTIDE SEQUENCE [LARGE SCALE GENOMIC DNA]</scope>
    <source>
        <strain evidence="4 5">DSM 29481</strain>
    </source>
</reference>
<dbReference type="Proteomes" id="UP000295773">
    <property type="component" value="Unassembled WGS sequence"/>
</dbReference>
<feature type="compositionally biased region" description="Basic and acidic residues" evidence="1">
    <location>
        <begin position="158"/>
        <end position="179"/>
    </location>
</feature>
<feature type="region of interest" description="Disordered" evidence="1">
    <location>
        <begin position="113"/>
        <end position="179"/>
    </location>
</feature>
<keyword evidence="2" id="KW-1133">Transmembrane helix</keyword>
<dbReference type="RefSeq" id="WP_132224187.1">
    <property type="nucleotide sequence ID" value="NZ_JANKBG010000006.1"/>
</dbReference>
<comment type="caution">
    <text evidence="4">The sequence shown here is derived from an EMBL/GenBank/DDBJ whole genome shotgun (WGS) entry which is preliminary data.</text>
</comment>
<evidence type="ECO:0000256" key="2">
    <source>
        <dbReference type="SAM" id="Phobius"/>
    </source>
</evidence>
<sequence>MRKKITKFLAGISVAILAVTVLNLPKKHIAAAGLSVSCSSSTIYVGDTVTFTVSVSGGAGMVAVSGAANDSDWFENNSRSYTVKGTSAGSLSVYASGTIADFNTEKDQSLSSSCTVVVKERSKPSNNNNNNSSNSGNNDTSQNNNDDYNNAPSNNDTPKNEPSNKTEKPKEEEKKNKDSFLKSLSVSEGKLSPAFQAGTTSYKVDLPGSVDTLKVSAAANNSKASLSGIGKKKLKPGNNTIQVICTAENGTSTTYTIKVHVDEKPLVFVNYQGKKLGVSHSAAKLSKKLFEETKLTIDGKVVPAWTNESLHMTLLYLENDDKKDFYFYDTEKKEVTSIYRPMGLLGENIAIIDVPKALQKRTGMVFTTVKVDGKELPGWTYQDKAFADYALLYVMNDAGDKVYYQYEKTGNTLQRYAGGAAITQNAYEKLLKAHEEETKQLKLIVYGLCALSAILFLAILIICIKKRKPKHFNKIDVKGKPLSKSAEIEHESLVKMQQEDGENF</sequence>
<keyword evidence="2" id="KW-0812">Transmembrane</keyword>
<organism evidence="4 5">
    <name type="scientific">Longicatena caecimuris</name>
    <dbReference type="NCBI Taxonomy" id="1796635"/>
    <lineage>
        <taxon>Bacteria</taxon>
        <taxon>Bacillati</taxon>
        <taxon>Bacillota</taxon>
        <taxon>Erysipelotrichia</taxon>
        <taxon>Erysipelotrichales</taxon>
        <taxon>Erysipelotrichaceae</taxon>
        <taxon>Longicatena</taxon>
    </lineage>
</organism>
<name>A0A4R3TL08_9FIRM</name>
<dbReference type="Pfam" id="PF12733">
    <property type="entry name" value="Cadherin-like"/>
    <property type="match status" value="1"/>
</dbReference>
<keyword evidence="5" id="KW-1185">Reference proteome</keyword>
<evidence type="ECO:0000313" key="5">
    <source>
        <dbReference type="Proteomes" id="UP000295773"/>
    </source>
</evidence>